<dbReference type="AlphaFoldDB" id="A0A9X4MFI0"/>
<dbReference type="Pfam" id="PF03975">
    <property type="entry name" value="CheD"/>
    <property type="match status" value="1"/>
</dbReference>
<reference evidence="4" key="1">
    <citation type="journal article" date="2022" name="bioRxiv">
        <title>Thiovibrio frasassiensisgen. nov., sp. nov., an autotrophic, elemental sulfur disproportionating bacterium isolated from sulfidic karst sediment, and proposal of Thiovibrionaceae fam. nov.</title>
        <authorList>
            <person name="Aronson H."/>
            <person name="Thomas C."/>
            <person name="Bhattacharyya M."/>
            <person name="Eckstein S."/>
            <person name="Jensen S."/>
            <person name="Barco R."/>
            <person name="Macalady J."/>
            <person name="Amend J."/>
        </authorList>
    </citation>
    <scope>NUCLEOTIDE SEQUENCE</scope>
    <source>
        <strain evidence="4">RS19-109</strain>
    </source>
</reference>
<gene>
    <name evidence="3" type="primary">cheD</name>
    <name evidence="4" type="ORF">OLX77_03915</name>
</gene>
<protein>
    <recommendedName>
        <fullName evidence="3">Probable chemoreceptor glutamine deamidase CheD</fullName>
        <ecNumber evidence="3">3.5.1.44</ecNumber>
    </recommendedName>
</protein>
<evidence type="ECO:0000256" key="1">
    <source>
        <dbReference type="ARBA" id="ARBA00022500"/>
    </source>
</evidence>
<dbReference type="Gene3D" id="3.30.1330.200">
    <property type="match status" value="1"/>
</dbReference>
<organism evidence="4 5">
    <name type="scientific">Thiovibrio frasassiensis</name>
    <dbReference type="NCBI Taxonomy" id="2984131"/>
    <lineage>
        <taxon>Bacteria</taxon>
        <taxon>Pseudomonadati</taxon>
        <taxon>Thermodesulfobacteriota</taxon>
        <taxon>Desulfobulbia</taxon>
        <taxon>Desulfobulbales</taxon>
        <taxon>Thiovibrionaceae</taxon>
        <taxon>Thiovibrio</taxon>
    </lineage>
</organism>
<proteinExistence type="inferred from homology"/>
<evidence type="ECO:0000256" key="3">
    <source>
        <dbReference type="HAMAP-Rule" id="MF_01440"/>
    </source>
</evidence>
<accession>A0A9X4MFI0</accession>
<dbReference type="EMBL" id="JAPHEH010000001">
    <property type="protein sequence ID" value="MDG4475305.1"/>
    <property type="molecule type" value="Genomic_DNA"/>
</dbReference>
<reference evidence="4" key="2">
    <citation type="submission" date="2022-10" db="EMBL/GenBank/DDBJ databases">
        <authorList>
            <person name="Aronson H.S."/>
        </authorList>
    </citation>
    <scope>NUCLEOTIDE SEQUENCE</scope>
    <source>
        <strain evidence="4">RS19-109</strain>
    </source>
</reference>
<dbReference type="GO" id="GO:0006935">
    <property type="term" value="P:chemotaxis"/>
    <property type="evidence" value="ECO:0007669"/>
    <property type="project" value="UniProtKB-UniRule"/>
</dbReference>
<dbReference type="CDD" id="cd16352">
    <property type="entry name" value="CheD"/>
    <property type="match status" value="1"/>
</dbReference>
<comment type="caution">
    <text evidence="4">The sequence shown here is derived from an EMBL/GenBank/DDBJ whole genome shotgun (WGS) entry which is preliminary data.</text>
</comment>
<keyword evidence="1 3" id="KW-0145">Chemotaxis</keyword>
<dbReference type="EC" id="3.5.1.44" evidence="3"/>
<dbReference type="HAMAP" id="MF_01440">
    <property type="entry name" value="CheD"/>
    <property type="match status" value="1"/>
</dbReference>
<sequence length="177" mass="19031">MILFGESIDAQKDMSNLKVVGIGGWAVSNNREDILRTYALGSCVALILHHPMSRTMGLVHIVLPDPLCHVGKKHGKGYYASSAVPMLQREVCAAAGLSSSDSSGIIAKLVGGAAVIKIKNPFHFGERILREILQTLHRLHIPVVKQDTGGSISRTVSLYIESGDVLVKSPGTQKRPL</sequence>
<comment type="function">
    <text evidence="3">Probably deamidates glutamine residues to glutamate on methyl-accepting chemotaxis receptors (MCPs), playing an important role in chemotaxis.</text>
</comment>
<keyword evidence="2 3" id="KW-0378">Hydrolase</keyword>
<comment type="similarity">
    <text evidence="3">Belongs to the CheD family.</text>
</comment>
<dbReference type="GO" id="GO:0050568">
    <property type="term" value="F:protein-glutamine glutaminase activity"/>
    <property type="evidence" value="ECO:0007669"/>
    <property type="project" value="UniProtKB-UniRule"/>
</dbReference>
<dbReference type="RefSeq" id="WP_307632280.1">
    <property type="nucleotide sequence ID" value="NZ_JAPHEH010000001.1"/>
</dbReference>
<name>A0A9X4MFI0_9BACT</name>
<evidence type="ECO:0000313" key="4">
    <source>
        <dbReference type="EMBL" id="MDG4475305.1"/>
    </source>
</evidence>
<comment type="catalytic activity">
    <reaction evidence="3">
        <text>L-glutaminyl-[protein] + H2O = L-glutamyl-[protein] + NH4(+)</text>
        <dbReference type="Rhea" id="RHEA:16441"/>
        <dbReference type="Rhea" id="RHEA-COMP:10207"/>
        <dbReference type="Rhea" id="RHEA-COMP:10208"/>
        <dbReference type="ChEBI" id="CHEBI:15377"/>
        <dbReference type="ChEBI" id="CHEBI:28938"/>
        <dbReference type="ChEBI" id="CHEBI:29973"/>
        <dbReference type="ChEBI" id="CHEBI:30011"/>
        <dbReference type="EC" id="3.5.1.44"/>
    </reaction>
</comment>
<evidence type="ECO:0000256" key="2">
    <source>
        <dbReference type="ARBA" id="ARBA00022801"/>
    </source>
</evidence>
<dbReference type="SUPFAM" id="SSF64438">
    <property type="entry name" value="CNF1/YfiH-like putative cysteine hydrolases"/>
    <property type="match status" value="1"/>
</dbReference>
<keyword evidence="5" id="KW-1185">Reference proteome</keyword>
<dbReference type="InterPro" id="IPR005659">
    <property type="entry name" value="Chemorcpt_Glu_NH3ase_CheD"/>
</dbReference>
<evidence type="ECO:0000313" key="5">
    <source>
        <dbReference type="Proteomes" id="UP001154240"/>
    </source>
</evidence>
<dbReference type="InterPro" id="IPR011324">
    <property type="entry name" value="Cytotoxic_necrot_fac-like_cat"/>
</dbReference>
<dbReference type="InterPro" id="IPR038592">
    <property type="entry name" value="CheD-like_sf"/>
</dbReference>
<dbReference type="Proteomes" id="UP001154240">
    <property type="component" value="Unassembled WGS sequence"/>
</dbReference>
<dbReference type="PANTHER" id="PTHR35147">
    <property type="entry name" value="CHEMORECEPTOR GLUTAMINE DEAMIDASE CHED-RELATED"/>
    <property type="match status" value="1"/>
</dbReference>
<dbReference type="PANTHER" id="PTHR35147:SF1">
    <property type="entry name" value="CHEMORECEPTOR GLUTAMINE DEAMIDASE CHED-RELATED"/>
    <property type="match status" value="1"/>
</dbReference>